<keyword evidence="3" id="KW-0456">Lyase</keyword>
<accession>A0A840YNJ1</accession>
<dbReference type="InterPro" id="IPR018376">
    <property type="entry name" value="Enoyl-CoA_hyd/isom_CS"/>
</dbReference>
<dbReference type="InterPro" id="IPR001753">
    <property type="entry name" value="Enoyl-CoA_hydra/iso"/>
</dbReference>
<dbReference type="Pfam" id="PF00378">
    <property type="entry name" value="ECH_1"/>
    <property type="match status" value="1"/>
</dbReference>
<gene>
    <name evidence="3" type="ORF">FHT02_000617</name>
</gene>
<dbReference type="InterPro" id="IPR029045">
    <property type="entry name" value="ClpP/crotonase-like_dom_sf"/>
</dbReference>
<sequence>MIHVTHDGPVACIALHRPEARNALPIAGWEALAEVTAQVAQARAVVLHSTSPGVFSAGADIAELATLQTDPALRRRFREAMRGAIEAIAALPMPLIAAVDGGCFGAGVALALAADLRIAGDDAVFAVTPARLGIGYPAQDVARLVRQVGRGRAAAMLFSAARADADTAARYGLAELRATSALDAARELAGTIAGNAPGAVRLLKRTLAGGAGLDRQFDEAFGGAEFAEGLAAFQQKRRAVFP</sequence>
<dbReference type="EMBL" id="JACIJF010000001">
    <property type="protein sequence ID" value="MBB5709411.1"/>
    <property type="molecule type" value="Genomic_DNA"/>
</dbReference>
<dbReference type="CDD" id="cd06558">
    <property type="entry name" value="crotonase-like"/>
    <property type="match status" value="1"/>
</dbReference>
<evidence type="ECO:0000256" key="1">
    <source>
        <dbReference type="ARBA" id="ARBA00005254"/>
    </source>
</evidence>
<dbReference type="RefSeq" id="WP_184084075.1">
    <property type="nucleotide sequence ID" value="NZ_JACIJF010000001.1"/>
</dbReference>
<protein>
    <submittedName>
        <fullName evidence="3">Enoyl-CoA hydratase</fullName>
        <ecNumber evidence="3">4.2.1.17</ecNumber>
    </submittedName>
</protein>
<dbReference type="PANTHER" id="PTHR11941:SF54">
    <property type="entry name" value="ENOYL-COA HYDRATASE, MITOCHONDRIAL"/>
    <property type="match status" value="1"/>
</dbReference>
<dbReference type="AlphaFoldDB" id="A0A840YNJ1"/>
<proteinExistence type="inferred from homology"/>
<reference evidence="3 4" key="1">
    <citation type="submission" date="2020-08" db="EMBL/GenBank/DDBJ databases">
        <title>Genomic Encyclopedia of Type Strains, Phase IV (KMG-IV): sequencing the most valuable type-strain genomes for metagenomic binning, comparative biology and taxonomic classification.</title>
        <authorList>
            <person name="Goeker M."/>
        </authorList>
    </citation>
    <scope>NUCLEOTIDE SEQUENCE [LARGE SCALE GENOMIC DNA]</scope>
    <source>
        <strain evidence="3 4">DSM 26736</strain>
    </source>
</reference>
<keyword evidence="4" id="KW-1185">Reference proteome</keyword>
<comment type="similarity">
    <text evidence="1 2">Belongs to the enoyl-CoA hydratase/isomerase family.</text>
</comment>
<dbReference type="EC" id="4.2.1.17" evidence="3"/>
<comment type="caution">
    <text evidence="3">The sequence shown here is derived from an EMBL/GenBank/DDBJ whole genome shotgun (WGS) entry which is preliminary data.</text>
</comment>
<evidence type="ECO:0000313" key="3">
    <source>
        <dbReference type="EMBL" id="MBB5709411.1"/>
    </source>
</evidence>
<evidence type="ECO:0000313" key="4">
    <source>
        <dbReference type="Proteomes" id="UP000527143"/>
    </source>
</evidence>
<evidence type="ECO:0000256" key="2">
    <source>
        <dbReference type="RuleBase" id="RU003707"/>
    </source>
</evidence>
<dbReference type="Proteomes" id="UP000527143">
    <property type="component" value="Unassembled WGS sequence"/>
</dbReference>
<dbReference type="SUPFAM" id="SSF52096">
    <property type="entry name" value="ClpP/crotonase"/>
    <property type="match status" value="1"/>
</dbReference>
<dbReference type="PROSITE" id="PS00166">
    <property type="entry name" value="ENOYL_COA_HYDRATASE"/>
    <property type="match status" value="1"/>
</dbReference>
<dbReference type="Gene3D" id="3.90.226.10">
    <property type="entry name" value="2-enoyl-CoA Hydratase, Chain A, domain 1"/>
    <property type="match status" value="1"/>
</dbReference>
<dbReference type="PANTHER" id="PTHR11941">
    <property type="entry name" value="ENOYL-COA HYDRATASE-RELATED"/>
    <property type="match status" value="1"/>
</dbReference>
<organism evidence="3 4">
    <name type="scientific">Sphingomonas xinjiangensis</name>
    <dbReference type="NCBI Taxonomy" id="643568"/>
    <lineage>
        <taxon>Bacteria</taxon>
        <taxon>Pseudomonadati</taxon>
        <taxon>Pseudomonadota</taxon>
        <taxon>Alphaproteobacteria</taxon>
        <taxon>Sphingomonadales</taxon>
        <taxon>Sphingomonadaceae</taxon>
        <taxon>Sphingomonas</taxon>
    </lineage>
</organism>
<dbReference type="GO" id="GO:0004300">
    <property type="term" value="F:enoyl-CoA hydratase activity"/>
    <property type="evidence" value="ECO:0007669"/>
    <property type="project" value="UniProtKB-EC"/>
</dbReference>
<name>A0A840YNJ1_9SPHN</name>
<dbReference type="GO" id="GO:0006635">
    <property type="term" value="P:fatty acid beta-oxidation"/>
    <property type="evidence" value="ECO:0007669"/>
    <property type="project" value="TreeGrafter"/>
</dbReference>